<dbReference type="Gene3D" id="3.30.420.130">
    <property type="entry name" value="Dinitrogenase iron-molybdenum cofactor biosynthesis domain"/>
    <property type="match status" value="1"/>
</dbReference>
<dbReference type="AlphaFoldDB" id="X1KCN5"/>
<dbReference type="Pfam" id="PF02579">
    <property type="entry name" value="Nitro_FeMo-Co"/>
    <property type="match status" value="1"/>
</dbReference>
<name>X1KCN5_9ZZZZ</name>
<dbReference type="InterPro" id="IPR036105">
    <property type="entry name" value="DiNase_FeMo-co_biosyn_sf"/>
</dbReference>
<sequence length="152" mass="15155">MKIAVTATEPSLDARMDPRFGRCPYFLVVETDDGSFEAVENESVSLGGGAGIQSAQVMADKGVQTVLTGNCGPNAYQTLAAAGIAVIVGCGGTVADVVEQFKAGQLNAASEPSVPGKFGLGGAPSAPQEMSMPPQQPPVAGPQMGMGGGGQA</sequence>
<accession>X1KCN5</accession>
<feature type="compositionally biased region" description="Low complexity" evidence="1">
    <location>
        <begin position="123"/>
        <end position="133"/>
    </location>
</feature>
<reference evidence="3" key="1">
    <citation type="journal article" date="2014" name="Front. Microbiol.">
        <title>High frequency of phylogenetically diverse reductive dehalogenase-homologous genes in deep subseafloor sedimentary metagenomes.</title>
        <authorList>
            <person name="Kawai M."/>
            <person name="Futagami T."/>
            <person name="Toyoda A."/>
            <person name="Takaki Y."/>
            <person name="Nishi S."/>
            <person name="Hori S."/>
            <person name="Arai W."/>
            <person name="Tsubouchi T."/>
            <person name="Morono Y."/>
            <person name="Uchiyama I."/>
            <person name="Ito T."/>
            <person name="Fujiyama A."/>
            <person name="Inagaki F."/>
            <person name="Takami H."/>
        </authorList>
    </citation>
    <scope>NUCLEOTIDE SEQUENCE</scope>
    <source>
        <strain evidence="3">Expedition CK06-06</strain>
    </source>
</reference>
<evidence type="ECO:0000256" key="1">
    <source>
        <dbReference type="SAM" id="MobiDB-lite"/>
    </source>
</evidence>
<dbReference type="EMBL" id="BARU01036686">
    <property type="protein sequence ID" value="GAH79823.1"/>
    <property type="molecule type" value="Genomic_DNA"/>
</dbReference>
<dbReference type="PANTHER" id="PTHR42983">
    <property type="entry name" value="DINITROGENASE IRON-MOLYBDENUM COFACTOR PROTEIN-RELATED"/>
    <property type="match status" value="1"/>
</dbReference>
<dbReference type="InterPro" id="IPR033913">
    <property type="entry name" value="MTH1175_dom"/>
</dbReference>
<feature type="non-terminal residue" evidence="3">
    <location>
        <position position="152"/>
    </location>
</feature>
<feature type="domain" description="Dinitrogenase iron-molybdenum cofactor biosynthesis" evidence="2">
    <location>
        <begin position="13"/>
        <end position="102"/>
    </location>
</feature>
<proteinExistence type="predicted"/>
<protein>
    <recommendedName>
        <fullName evidence="2">Dinitrogenase iron-molybdenum cofactor biosynthesis domain-containing protein</fullName>
    </recommendedName>
</protein>
<feature type="region of interest" description="Disordered" evidence="1">
    <location>
        <begin position="112"/>
        <end position="152"/>
    </location>
</feature>
<dbReference type="InterPro" id="IPR003731">
    <property type="entry name" value="Di-Nase_FeMo-co_biosynth"/>
</dbReference>
<gene>
    <name evidence="3" type="ORF">S03H2_57246</name>
</gene>
<comment type="caution">
    <text evidence="3">The sequence shown here is derived from an EMBL/GenBank/DDBJ whole genome shotgun (WGS) entry which is preliminary data.</text>
</comment>
<organism evidence="3">
    <name type="scientific">marine sediment metagenome</name>
    <dbReference type="NCBI Taxonomy" id="412755"/>
    <lineage>
        <taxon>unclassified sequences</taxon>
        <taxon>metagenomes</taxon>
        <taxon>ecological metagenomes</taxon>
    </lineage>
</organism>
<evidence type="ECO:0000313" key="3">
    <source>
        <dbReference type="EMBL" id="GAH79823.1"/>
    </source>
</evidence>
<dbReference type="CDD" id="cd00851">
    <property type="entry name" value="MTH1175"/>
    <property type="match status" value="1"/>
</dbReference>
<dbReference type="PANTHER" id="PTHR42983:SF1">
    <property type="entry name" value="IRON-MOLYBDENUM PROTEIN"/>
    <property type="match status" value="1"/>
</dbReference>
<dbReference type="SUPFAM" id="SSF53146">
    <property type="entry name" value="Nitrogenase accessory factor-like"/>
    <property type="match status" value="1"/>
</dbReference>
<evidence type="ECO:0000259" key="2">
    <source>
        <dbReference type="Pfam" id="PF02579"/>
    </source>
</evidence>